<dbReference type="SUPFAM" id="SSF111369">
    <property type="entry name" value="HlyD-like secretion proteins"/>
    <property type="match status" value="2"/>
</dbReference>
<dbReference type="Gene3D" id="1.10.287.470">
    <property type="entry name" value="Helix hairpin bin"/>
    <property type="match status" value="1"/>
</dbReference>
<dbReference type="EMBL" id="CP036298">
    <property type="protein sequence ID" value="QDV26848.1"/>
    <property type="molecule type" value="Genomic_DNA"/>
</dbReference>
<evidence type="ECO:0000256" key="1">
    <source>
        <dbReference type="ARBA" id="ARBA00004196"/>
    </source>
</evidence>
<evidence type="ECO:0000256" key="3">
    <source>
        <dbReference type="SAM" id="Coils"/>
    </source>
</evidence>
<protein>
    <submittedName>
        <fullName evidence="6">Efflux system component YknX</fullName>
    </submittedName>
</protein>
<keyword evidence="2 3" id="KW-0175">Coiled coil</keyword>
<gene>
    <name evidence="6" type="primary">yknX_2</name>
    <name evidence="6" type="ORF">Q31a_52270</name>
</gene>
<dbReference type="Gene3D" id="2.40.50.100">
    <property type="match status" value="1"/>
</dbReference>
<dbReference type="InterPro" id="IPR050465">
    <property type="entry name" value="UPF0194_transport"/>
</dbReference>
<evidence type="ECO:0000313" key="6">
    <source>
        <dbReference type="EMBL" id="QDV26848.1"/>
    </source>
</evidence>
<accession>A0A518GE80</accession>
<keyword evidence="7" id="KW-1185">Reference proteome</keyword>
<dbReference type="Proteomes" id="UP000318017">
    <property type="component" value="Chromosome"/>
</dbReference>
<dbReference type="KEGG" id="ahel:Q31a_52270"/>
<dbReference type="Pfam" id="PF25917">
    <property type="entry name" value="BSH_RND"/>
    <property type="match status" value="1"/>
</dbReference>
<sequence>MKKLNTIVAIAIALVVAVIVARQFRPSTLPDRSAALRQTSSSTERVAASGWIEGRTSNVEVRARLAEQIEEILVKEGDWVSKGQPLVTLDASVRVLEQQLARAELAQAQAKLEQLENGARTTEIDVARHELAARSAELDGVRKGLERIQVLRASNAASQQAYDEEFARFKTLEGLVAAAQNRLATLADPPRQDERSAAQAMVEAAASRLSLAEVNLRRTRIVSPLDGRVMRVQCEVGELARADSSDPLVILADTRQLRVVAEVDEFDALRVAIGQPAIITVDSVEGILARGVVIDLEPQVGQKLLFTSQRGDRLDSFSRRVWIALDQAGDLPVGLPVDVVLSTAEQHRRSSQSAPASGPLADTPPATAPGAQYINTQRESP</sequence>
<dbReference type="PRINTS" id="PR01490">
    <property type="entry name" value="RTXTOXIND"/>
</dbReference>
<dbReference type="Gene3D" id="2.40.30.170">
    <property type="match status" value="1"/>
</dbReference>
<comment type="subcellular location">
    <subcellularLocation>
        <location evidence="1">Cell envelope</location>
    </subcellularLocation>
</comment>
<dbReference type="PANTHER" id="PTHR32347">
    <property type="entry name" value="EFFLUX SYSTEM COMPONENT YKNX-RELATED"/>
    <property type="match status" value="1"/>
</dbReference>
<feature type="coiled-coil region" evidence="3">
    <location>
        <begin position="86"/>
        <end position="125"/>
    </location>
</feature>
<dbReference type="AlphaFoldDB" id="A0A518GE80"/>
<dbReference type="GO" id="GO:0030313">
    <property type="term" value="C:cell envelope"/>
    <property type="evidence" value="ECO:0007669"/>
    <property type="project" value="UniProtKB-SubCell"/>
</dbReference>
<dbReference type="InterPro" id="IPR058625">
    <property type="entry name" value="MdtA-like_BSH"/>
</dbReference>
<name>A0A518GE80_9BACT</name>
<evidence type="ECO:0000256" key="2">
    <source>
        <dbReference type="ARBA" id="ARBA00023054"/>
    </source>
</evidence>
<evidence type="ECO:0000259" key="5">
    <source>
        <dbReference type="Pfam" id="PF25917"/>
    </source>
</evidence>
<organism evidence="6 7">
    <name type="scientific">Aureliella helgolandensis</name>
    <dbReference type="NCBI Taxonomy" id="2527968"/>
    <lineage>
        <taxon>Bacteria</taxon>
        <taxon>Pseudomonadati</taxon>
        <taxon>Planctomycetota</taxon>
        <taxon>Planctomycetia</taxon>
        <taxon>Pirellulales</taxon>
        <taxon>Pirellulaceae</taxon>
        <taxon>Aureliella</taxon>
    </lineage>
</organism>
<feature type="domain" description="Multidrug resistance protein MdtA-like barrel-sandwich hybrid" evidence="5">
    <location>
        <begin position="58"/>
        <end position="250"/>
    </location>
</feature>
<evidence type="ECO:0000313" key="7">
    <source>
        <dbReference type="Proteomes" id="UP000318017"/>
    </source>
</evidence>
<dbReference type="RefSeq" id="WP_197355584.1">
    <property type="nucleotide sequence ID" value="NZ_CP036298.1"/>
</dbReference>
<reference evidence="6 7" key="1">
    <citation type="submission" date="2019-02" db="EMBL/GenBank/DDBJ databases">
        <title>Deep-cultivation of Planctomycetes and their phenomic and genomic characterization uncovers novel biology.</title>
        <authorList>
            <person name="Wiegand S."/>
            <person name="Jogler M."/>
            <person name="Boedeker C."/>
            <person name="Pinto D."/>
            <person name="Vollmers J."/>
            <person name="Rivas-Marin E."/>
            <person name="Kohn T."/>
            <person name="Peeters S.H."/>
            <person name="Heuer A."/>
            <person name="Rast P."/>
            <person name="Oberbeckmann S."/>
            <person name="Bunk B."/>
            <person name="Jeske O."/>
            <person name="Meyerdierks A."/>
            <person name="Storesund J.E."/>
            <person name="Kallscheuer N."/>
            <person name="Luecker S."/>
            <person name="Lage O.M."/>
            <person name="Pohl T."/>
            <person name="Merkel B.J."/>
            <person name="Hornburger P."/>
            <person name="Mueller R.-W."/>
            <person name="Bruemmer F."/>
            <person name="Labrenz M."/>
            <person name="Spormann A.M."/>
            <person name="Op den Camp H."/>
            <person name="Overmann J."/>
            <person name="Amann R."/>
            <person name="Jetten M.S.M."/>
            <person name="Mascher T."/>
            <person name="Medema M.H."/>
            <person name="Devos D.P."/>
            <person name="Kaster A.-K."/>
            <person name="Ovreas L."/>
            <person name="Rohde M."/>
            <person name="Galperin M.Y."/>
            <person name="Jogler C."/>
        </authorList>
    </citation>
    <scope>NUCLEOTIDE SEQUENCE [LARGE SCALE GENOMIC DNA]</scope>
    <source>
        <strain evidence="6 7">Q31a</strain>
    </source>
</reference>
<proteinExistence type="predicted"/>
<feature type="region of interest" description="Disordered" evidence="4">
    <location>
        <begin position="344"/>
        <end position="381"/>
    </location>
</feature>
<evidence type="ECO:0000256" key="4">
    <source>
        <dbReference type="SAM" id="MobiDB-lite"/>
    </source>
</evidence>